<accession>A0A133U866</accession>
<organism evidence="2 3">
    <name type="scientific">candidate division MSBL1 archaeon SCGC-AAA259B11</name>
    <dbReference type="NCBI Taxonomy" id="1698260"/>
    <lineage>
        <taxon>Archaea</taxon>
        <taxon>Methanobacteriati</taxon>
        <taxon>Methanobacteriota</taxon>
        <taxon>candidate division MSBL1</taxon>
    </lineage>
</organism>
<keyword evidence="3" id="KW-1185">Reference proteome</keyword>
<proteinExistence type="predicted"/>
<dbReference type="AlphaFoldDB" id="A0A133U866"/>
<evidence type="ECO:0000259" key="1">
    <source>
        <dbReference type="Pfam" id="PF10686"/>
    </source>
</evidence>
<comment type="caution">
    <text evidence="2">The sequence shown here is derived from an EMBL/GenBank/DDBJ whole genome shotgun (WGS) entry which is preliminary data.</text>
</comment>
<dbReference type="InterPro" id="IPR019627">
    <property type="entry name" value="YAcAr"/>
</dbReference>
<dbReference type="Pfam" id="PF10686">
    <property type="entry name" value="YAcAr"/>
    <property type="match status" value="1"/>
</dbReference>
<gene>
    <name evidence="2" type="ORF">AKJ61_00830</name>
</gene>
<dbReference type="EMBL" id="LHXK01000006">
    <property type="protein sequence ID" value="KXA90391.1"/>
    <property type="molecule type" value="Genomic_DNA"/>
</dbReference>
<evidence type="ECO:0000313" key="2">
    <source>
        <dbReference type="EMBL" id="KXA90391.1"/>
    </source>
</evidence>
<feature type="domain" description="YspA cpYpsA-related SLOG" evidence="1">
    <location>
        <begin position="1"/>
        <end position="63"/>
    </location>
</feature>
<protein>
    <recommendedName>
        <fullName evidence="1">YspA cpYpsA-related SLOG domain-containing protein</fullName>
    </recommendedName>
</protein>
<evidence type="ECO:0000313" key="3">
    <source>
        <dbReference type="Proteomes" id="UP000070184"/>
    </source>
</evidence>
<reference evidence="2 3" key="1">
    <citation type="journal article" date="2016" name="Sci. Rep.">
        <title>Metabolic traits of an uncultured archaeal lineage -MSBL1- from brine pools of the Red Sea.</title>
        <authorList>
            <person name="Mwirichia R."/>
            <person name="Alam I."/>
            <person name="Rashid M."/>
            <person name="Vinu M."/>
            <person name="Ba-Alawi W."/>
            <person name="Anthony Kamau A."/>
            <person name="Kamanda Ngugi D."/>
            <person name="Goker M."/>
            <person name="Klenk H.P."/>
            <person name="Bajic V."/>
            <person name="Stingl U."/>
        </authorList>
    </citation>
    <scope>NUCLEOTIDE SEQUENCE [LARGE SCALE GENOMIC DNA]</scope>
    <source>
        <strain evidence="2">SCGC-AAA259B11</strain>
    </source>
</reference>
<sequence length="116" mass="12855">MRVLVCGGRHWSDKAPIRNVLNLIPKIEVLIEGEARGADRLAKKVAGKRKIPVKELSAKWDKHGKAAGPIRNRKMLDEGDPDIVLAFHRNLEKSKGTRDMLQKAVSEGVPAAVCRE</sequence>
<dbReference type="Proteomes" id="UP000070184">
    <property type="component" value="Unassembled WGS sequence"/>
</dbReference>
<name>A0A133U866_9EURY</name>